<protein>
    <submittedName>
        <fullName evidence="2">Uncharacterized protein</fullName>
    </submittedName>
</protein>
<keyword evidence="3" id="KW-1185">Reference proteome</keyword>
<organism evidence="2 3">
    <name type="scientific">Strongylus vulgaris</name>
    <name type="common">Blood worm</name>
    <dbReference type="NCBI Taxonomy" id="40348"/>
    <lineage>
        <taxon>Eukaryota</taxon>
        <taxon>Metazoa</taxon>
        <taxon>Ecdysozoa</taxon>
        <taxon>Nematoda</taxon>
        <taxon>Chromadorea</taxon>
        <taxon>Rhabditida</taxon>
        <taxon>Rhabditina</taxon>
        <taxon>Rhabditomorpha</taxon>
        <taxon>Strongyloidea</taxon>
        <taxon>Strongylidae</taxon>
        <taxon>Strongylus</taxon>
    </lineage>
</organism>
<dbReference type="EMBL" id="UYYB01112775">
    <property type="protein sequence ID" value="VDM81410.1"/>
    <property type="molecule type" value="Genomic_DNA"/>
</dbReference>
<sequence>MVELKTKTFGFFNYKYIRPQYHIEEFRSDEKHSNKYDDDAFTSSGRNAKHGEYHDEGHDSFARKHDAHGNHKAFFDSDEEDYGFKEMTYDAGYGA</sequence>
<dbReference type="OrthoDB" id="5805706at2759"/>
<accession>A0A3P7J7I8</accession>
<proteinExistence type="predicted"/>
<dbReference type="AlphaFoldDB" id="A0A3P7J7I8"/>
<feature type="compositionally biased region" description="Basic and acidic residues" evidence="1">
    <location>
        <begin position="27"/>
        <end position="38"/>
    </location>
</feature>
<evidence type="ECO:0000256" key="1">
    <source>
        <dbReference type="SAM" id="MobiDB-lite"/>
    </source>
</evidence>
<reference evidence="2 3" key="1">
    <citation type="submission" date="2018-11" db="EMBL/GenBank/DDBJ databases">
        <authorList>
            <consortium name="Pathogen Informatics"/>
        </authorList>
    </citation>
    <scope>NUCLEOTIDE SEQUENCE [LARGE SCALE GENOMIC DNA]</scope>
</reference>
<evidence type="ECO:0000313" key="3">
    <source>
        <dbReference type="Proteomes" id="UP000270094"/>
    </source>
</evidence>
<dbReference type="Proteomes" id="UP000270094">
    <property type="component" value="Unassembled WGS sequence"/>
</dbReference>
<evidence type="ECO:0000313" key="2">
    <source>
        <dbReference type="EMBL" id="VDM81410.1"/>
    </source>
</evidence>
<feature type="compositionally biased region" description="Basic and acidic residues" evidence="1">
    <location>
        <begin position="49"/>
        <end position="62"/>
    </location>
</feature>
<feature type="region of interest" description="Disordered" evidence="1">
    <location>
        <begin position="27"/>
        <end position="62"/>
    </location>
</feature>
<name>A0A3P7J7I8_STRVU</name>
<gene>
    <name evidence="2" type="ORF">SVUK_LOCUS16408</name>
</gene>